<name>D6WJI5_TRICA</name>
<evidence type="ECO:0000256" key="1">
    <source>
        <dbReference type="SAM" id="MobiDB-lite"/>
    </source>
</evidence>
<feature type="region of interest" description="Disordered" evidence="1">
    <location>
        <begin position="1"/>
        <end position="21"/>
    </location>
</feature>
<accession>D6WJI5</accession>
<proteinExistence type="predicted"/>
<keyword evidence="2" id="KW-0812">Transmembrane</keyword>
<dbReference type="GO" id="GO:0006813">
    <property type="term" value="P:potassium ion transport"/>
    <property type="evidence" value="ECO:0007669"/>
    <property type="project" value="InterPro"/>
</dbReference>
<dbReference type="GO" id="GO:0006814">
    <property type="term" value="P:sodium ion transport"/>
    <property type="evidence" value="ECO:0007669"/>
    <property type="project" value="InterPro"/>
</dbReference>
<dbReference type="AlphaFoldDB" id="D6WJI5"/>
<evidence type="ECO:0000256" key="2">
    <source>
        <dbReference type="SAM" id="Phobius"/>
    </source>
</evidence>
<gene>
    <name evidence="3" type="primary">GLEAN_13768</name>
    <name evidence="3" type="ORF">TcasGA2_TC013768</name>
</gene>
<protein>
    <submittedName>
        <fullName evidence="3">Uncharacterized protein</fullName>
    </submittedName>
</protein>
<dbReference type="Gene3D" id="1.20.5.170">
    <property type="match status" value="1"/>
</dbReference>
<dbReference type="GO" id="GO:0005890">
    <property type="term" value="C:sodium:potassium-exchanging ATPase complex"/>
    <property type="evidence" value="ECO:0007669"/>
    <property type="project" value="InterPro"/>
</dbReference>
<evidence type="ECO:0000313" key="3">
    <source>
        <dbReference type="EMBL" id="EFA03670.1"/>
    </source>
</evidence>
<sequence length="117" mass="13954">MSRSSHKELRHSDRPQSSRDLSLLTNQELDHLRRSNATLRLSRWESFKLFFWNGEDRTVCFRTGTSWLFIMTFYPLFVALILCLFYGTMVLMVFCIKTYAKRPVINKNSLTKEPTYF</sequence>
<dbReference type="InParanoid" id="D6WJI5"/>
<dbReference type="InterPro" id="IPR000402">
    <property type="entry name" value="Na/K_ATPase_sub_beta"/>
</dbReference>
<dbReference type="HOGENOM" id="CLU_2087924_0_0_1"/>
<keyword evidence="4" id="KW-1185">Reference proteome</keyword>
<feature type="compositionally biased region" description="Basic and acidic residues" evidence="1">
    <location>
        <begin position="1"/>
        <end position="17"/>
    </location>
</feature>
<evidence type="ECO:0000313" key="4">
    <source>
        <dbReference type="Proteomes" id="UP000007266"/>
    </source>
</evidence>
<feature type="transmembrane region" description="Helical" evidence="2">
    <location>
        <begin position="73"/>
        <end position="96"/>
    </location>
</feature>
<keyword evidence="2" id="KW-1133">Transmembrane helix</keyword>
<reference evidence="3 4" key="1">
    <citation type="journal article" date="2008" name="Nature">
        <title>The genome of the model beetle and pest Tribolium castaneum.</title>
        <authorList>
            <consortium name="Tribolium Genome Sequencing Consortium"/>
            <person name="Richards S."/>
            <person name="Gibbs R.A."/>
            <person name="Weinstock G.M."/>
            <person name="Brown S.J."/>
            <person name="Denell R."/>
            <person name="Beeman R.W."/>
            <person name="Gibbs R."/>
            <person name="Beeman R.W."/>
            <person name="Brown S.J."/>
            <person name="Bucher G."/>
            <person name="Friedrich M."/>
            <person name="Grimmelikhuijzen C.J."/>
            <person name="Klingler M."/>
            <person name="Lorenzen M."/>
            <person name="Richards S."/>
            <person name="Roth S."/>
            <person name="Schroder R."/>
            <person name="Tautz D."/>
            <person name="Zdobnov E.M."/>
            <person name="Muzny D."/>
            <person name="Gibbs R.A."/>
            <person name="Weinstock G.M."/>
            <person name="Attaway T."/>
            <person name="Bell S."/>
            <person name="Buhay C.J."/>
            <person name="Chandrabose M.N."/>
            <person name="Chavez D."/>
            <person name="Clerk-Blankenburg K.P."/>
            <person name="Cree A."/>
            <person name="Dao M."/>
            <person name="Davis C."/>
            <person name="Chacko J."/>
            <person name="Dinh H."/>
            <person name="Dugan-Rocha S."/>
            <person name="Fowler G."/>
            <person name="Garner T.T."/>
            <person name="Garnes J."/>
            <person name="Gnirke A."/>
            <person name="Hawes A."/>
            <person name="Hernandez J."/>
            <person name="Hines S."/>
            <person name="Holder M."/>
            <person name="Hume J."/>
            <person name="Jhangiani S.N."/>
            <person name="Joshi V."/>
            <person name="Khan Z.M."/>
            <person name="Jackson L."/>
            <person name="Kovar C."/>
            <person name="Kowis A."/>
            <person name="Lee S."/>
            <person name="Lewis L.R."/>
            <person name="Margolis J."/>
            <person name="Morgan M."/>
            <person name="Nazareth L.V."/>
            <person name="Nguyen N."/>
            <person name="Okwuonu G."/>
            <person name="Parker D."/>
            <person name="Richards S."/>
            <person name="Ruiz S.J."/>
            <person name="Santibanez J."/>
            <person name="Savard J."/>
            <person name="Scherer S.E."/>
            <person name="Schneider B."/>
            <person name="Sodergren E."/>
            <person name="Tautz D."/>
            <person name="Vattahil S."/>
            <person name="Villasana D."/>
            <person name="White C.S."/>
            <person name="Wright R."/>
            <person name="Park Y."/>
            <person name="Beeman R.W."/>
            <person name="Lord J."/>
            <person name="Oppert B."/>
            <person name="Lorenzen M."/>
            <person name="Brown S."/>
            <person name="Wang L."/>
            <person name="Savard J."/>
            <person name="Tautz D."/>
            <person name="Richards S."/>
            <person name="Weinstock G."/>
            <person name="Gibbs R.A."/>
            <person name="Liu Y."/>
            <person name="Worley K."/>
            <person name="Weinstock G."/>
            <person name="Elsik C.G."/>
            <person name="Reese J.T."/>
            <person name="Elhaik E."/>
            <person name="Landan G."/>
            <person name="Graur D."/>
            <person name="Arensburger P."/>
            <person name="Atkinson P."/>
            <person name="Beeman R.W."/>
            <person name="Beidler J."/>
            <person name="Brown S.J."/>
            <person name="Demuth J.P."/>
            <person name="Drury D.W."/>
            <person name="Du Y.Z."/>
            <person name="Fujiwara H."/>
            <person name="Lorenzen M."/>
            <person name="Maselli V."/>
            <person name="Osanai M."/>
            <person name="Park Y."/>
            <person name="Robertson H.M."/>
            <person name="Tu Z."/>
            <person name="Wang J.J."/>
            <person name="Wang S."/>
            <person name="Richards S."/>
            <person name="Song H."/>
            <person name="Zhang L."/>
            <person name="Sodergren E."/>
            <person name="Werner D."/>
            <person name="Stanke M."/>
            <person name="Morgenstern B."/>
            <person name="Solovyev V."/>
            <person name="Kosarev P."/>
            <person name="Brown G."/>
            <person name="Chen H.C."/>
            <person name="Ermolaeva O."/>
            <person name="Hlavina W."/>
            <person name="Kapustin Y."/>
            <person name="Kiryutin B."/>
            <person name="Kitts P."/>
            <person name="Maglott D."/>
            <person name="Pruitt K."/>
            <person name="Sapojnikov V."/>
            <person name="Souvorov A."/>
            <person name="Mackey A.J."/>
            <person name="Waterhouse R.M."/>
            <person name="Wyder S."/>
            <person name="Zdobnov E.M."/>
            <person name="Zdobnov E.M."/>
            <person name="Wyder S."/>
            <person name="Kriventseva E.V."/>
            <person name="Kadowaki T."/>
            <person name="Bork P."/>
            <person name="Aranda M."/>
            <person name="Bao R."/>
            <person name="Beermann A."/>
            <person name="Berns N."/>
            <person name="Bolognesi R."/>
            <person name="Bonneton F."/>
            <person name="Bopp D."/>
            <person name="Brown S.J."/>
            <person name="Bucher G."/>
            <person name="Butts T."/>
            <person name="Chaumot A."/>
            <person name="Denell R.E."/>
            <person name="Ferrier D.E."/>
            <person name="Friedrich M."/>
            <person name="Gordon C.M."/>
            <person name="Jindra M."/>
            <person name="Klingler M."/>
            <person name="Lan Q."/>
            <person name="Lattorff H.M."/>
            <person name="Laudet V."/>
            <person name="von Levetsow C."/>
            <person name="Liu Z."/>
            <person name="Lutz R."/>
            <person name="Lynch J.A."/>
            <person name="da Fonseca R.N."/>
            <person name="Posnien N."/>
            <person name="Reuter R."/>
            <person name="Roth S."/>
            <person name="Savard J."/>
            <person name="Schinko J.B."/>
            <person name="Schmitt C."/>
            <person name="Schoppmeier M."/>
            <person name="Schroder R."/>
            <person name="Shippy T.D."/>
            <person name="Simonnet F."/>
            <person name="Marques-Souza H."/>
            <person name="Tautz D."/>
            <person name="Tomoyasu Y."/>
            <person name="Trauner J."/>
            <person name="Van der Zee M."/>
            <person name="Vervoort M."/>
            <person name="Wittkopp N."/>
            <person name="Wimmer E.A."/>
            <person name="Yang X."/>
            <person name="Jones A.K."/>
            <person name="Sattelle D.B."/>
            <person name="Ebert P.R."/>
            <person name="Nelson D."/>
            <person name="Scott J.G."/>
            <person name="Beeman R.W."/>
            <person name="Muthukrishnan S."/>
            <person name="Kramer K.J."/>
            <person name="Arakane Y."/>
            <person name="Beeman R.W."/>
            <person name="Zhu Q."/>
            <person name="Hogenkamp D."/>
            <person name="Dixit R."/>
            <person name="Oppert B."/>
            <person name="Jiang H."/>
            <person name="Zou Z."/>
            <person name="Marshall J."/>
            <person name="Elpidina E."/>
            <person name="Vinokurov K."/>
            <person name="Oppert C."/>
            <person name="Zou Z."/>
            <person name="Evans J."/>
            <person name="Lu Z."/>
            <person name="Zhao P."/>
            <person name="Sumathipala N."/>
            <person name="Altincicek B."/>
            <person name="Vilcinskas A."/>
            <person name="Williams M."/>
            <person name="Hultmark D."/>
            <person name="Hetru C."/>
            <person name="Jiang H."/>
            <person name="Grimmelikhuijzen C.J."/>
            <person name="Hauser F."/>
            <person name="Cazzamali G."/>
            <person name="Williamson M."/>
            <person name="Park Y."/>
            <person name="Li B."/>
            <person name="Tanaka Y."/>
            <person name="Predel R."/>
            <person name="Neupert S."/>
            <person name="Schachtner J."/>
            <person name="Verleyen P."/>
            <person name="Raible F."/>
            <person name="Bork P."/>
            <person name="Friedrich M."/>
            <person name="Walden K.K."/>
            <person name="Robertson H.M."/>
            <person name="Angeli S."/>
            <person name="Foret S."/>
            <person name="Bucher G."/>
            <person name="Schuetz S."/>
            <person name="Maleszka R."/>
            <person name="Wimmer E.A."/>
            <person name="Beeman R.W."/>
            <person name="Lorenzen M."/>
            <person name="Tomoyasu Y."/>
            <person name="Miller S.C."/>
            <person name="Grossmann D."/>
            <person name="Bucher G."/>
        </authorList>
    </citation>
    <scope>NUCLEOTIDE SEQUENCE [LARGE SCALE GENOMIC DNA]</scope>
    <source>
        <strain evidence="3 4">Georgia GA2</strain>
    </source>
</reference>
<dbReference type="Pfam" id="PF00287">
    <property type="entry name" value="Na_K-ATPase"/>
    <property type="match status" value="1"/>
</dbReference>
<dbReference type="EMBL" id="KQ971342">
    <property type="protein sequence ID" value="EFA03670.1"/>
    <property type="molecule type" value="Genomic_DNA"/>
</dbReference>
<organism evidence="3 4">
    <name type="scientific">Tribolium castaneum</name>
    <name type="common">Red flour beetle</name>
    <dbReference type="NCBI Taxonomy" id="7070"/>
    <lineage>
        <taxon>Eukaryota</taxon>
        <taxon>Metazoa</taxon>
        <taxon>Ecdysozoa</taxon>
        <taxon>Arthropoda</taxon>
        <taxon>Hexapoda</taxon>
        <taxon>Insecta</taxon>
        <taxon>Pterygota</taxon>
        <taxon>Neoptera</taxon>
        <taxon>Endopterygota</taxon>
        <taxon>Coleoptera</taxon>
        <taxon>Polyphaga</taxon>
        <taxon>Cucujiformia</taxon>
        <taxon>Tenebrionidae</taxon>
        <taxon>Tenebrionidae incertae sedis</taxon>
        <taxon>Tribolium</taxon>
    </lineage>
</organism>
<reference evidence="3 4" key="2">
    <citation type="journal article" date="2010" name="Nucleic Acids Res.">
        <title>BeetleBase in 2010: revisions to provide comprehensive genomic information for Tribolium castaneum.</title>
        <authorList>
            <person name="Kim H.S."/>
            <person name="Murphy T."/>
            <person name="Xia J."/>
            <person name="Caragea D."/>
            <person name="Park Y."/>
            <person name="Beeman R.W."/>
            <person name="Lorenzen M.D."/>
            <person name="Butcher S."/>
            <person name="Manak J.R."/>
            <person name="Brown S.J."/>
        </authorList>
    </citation>
    <scope>GENOME REANNOTATION</scope>
    <source>
        <strain evidence="3 4">Georgia GA2</strain>
    </source>
</reference>
<keyword evidence="2" id="KW-0472">Membrane</keyword>
<dbReference type="Proteomes" id="UP000007266">
    <property type="component" value="Linkage group 5"/>
</dbReference>
<dbReference type="PhylomeDB" id="D6WJI5"/>